<keyword evidence="2" id="KW-1185">Reference proteome</keyword>
<protein>
    <submittedName>
        <fullName evidence="1">Uncharacterized protein</fullName>
    </submittedName>
</protein>
<gene>
    <name evidence="1" type="ORF">A4A49_03571</name>
</gene>
<organism evidence="1 2">
    <name type="scientific">Nicotiana attenuata</name>
    <name type="common">Coyote tobacco</name>
    <dbReference type="NCBI Taxonomy" id="49451"/>
    <lineage>
        <taxon>Eukaryota</taxon>
        <taxon>Viridiplantae</taxon>
        <taxon>Streptophyta</taxon>
        <taxon>Embryophyta</taxon>
        <taxon>Tracheophyta</taxon>
        <taxon>Spermatophyta</taxon>
        <taxon>Magnoliopsida</taxon>
        <taxon>eudicotyledons</taxon>
        <taxon>Gunneridae</taxon>
        <taxon>Pentapetalae</taxon>
        <taxon>asterids</taxon>
        <taxon>lamiids</taxon>
        <taxon>Solanales</taxon>
        <taxon>Solanaceae</taxon>
        <taxon>Nicotianoideae</taxon>
        <taxon>Nicotianeae</taxon>
        <taxon>Nicotiana</taxon>
    </lineage>
</organism>
<reference evidence="1" key="1">
    <citation type="submission" date="2016-11" db="EMBL/GenBank/DDBJ databases">
        <title>The genome of Nicotiana attenuata.</title>
        <authorList>
            <person name="Xu S."/>
            <person name="Brockmoeller T."/>
            <person name="Gaquerel E."/>
            <person name="Navarro A."/>
            <person name="Kuhl H."/>
            <person name="Gase K."/>
            <person name="Ling Z."/>
            <person name="Zhou W."/>
            <person name="Kreitzer C."/>
            <person name="Stanke M."/>
            <person name="Tang H."/>
            <person name="Lyons E."/>
            <person name="Pandey P."/>
            <person name="Pandey S.P."/>
            <person name="Timmermann B."/>
            <person name="Baldwin I.T."/>
        </authorList>
    </citation>
    <scope>NUCLEOTIDE SEQUENCE [LARGE SCALE GENOMIC DNA]</scope>
    <source>
        <strain evidence="1">UT</strain>
    </source>
</reference>
<name>A0A314L0R7_NICAT</name>
<dbReference type="Proteomes" id="UP000187609">
    <property type="component" value="Unassembled WGS sequence"/>
</dbReference>
<evidence type="ECO:0000313" key="2">
    <source>
        <dbReference type="Proteomes" id="UP000187609"/>
    </source>
</evidence>
<dbReference type="EMBL" id="MJEQ01000686">
    <property type="protein sequence ID" value="OIT34594.1"/>
    <property type="molecule type" value="Genomic_DNA"/>
</dbReference>
<evidence type="ECO:0000313" key="1">
    <source>
        <dbReference type="EMBL" id="OIT34594.1"/>
    </source>
</evidence>
<dbReference type="AlphaFoldDB" id="A0A314L0R7"/>
<comment type="caution">
    <text evidence="1">The sequence shown here is derived from an EMBL/GenBank/DDBJ whole genome shotgun (WGS) entry which is preliminary data.</text>
</comment>
<accession>A0A314L0R7</accession>
<sequence>MKTAYVVFHKLHHFNSGMLTPNGVSSPSRKDLGRYFFYQKFFASRVILENYSTSGREICIGKIMFHRVARQYSDT</sequence>
<dbReference type="Gramene" id="OIT34594">
    <property type="protein sequence ID" value="OIT34594"/>
    <property type="gene ID" value="A4A49_03571"/>
</dbReference>
<proteinExistence type="predicted"/>